<reference evidence="1" key="1">
    <citation type="submission" date="2021-02" db="EMBL/GenBank/DDBJ databases">
        <authorList>
            <person name="Dougan E. K."/>
            <person name="Rhodes N."/>
            <person name="Thang M."/>
            <person name="Chan C."/>
        </authorList>
    </citation>
    <scope>NUCLEOTIDE SEQUENCE</scope>
</reference>
<sequence length="145" mass="15399">MSAALAQKGEGWGDSYALVAEELHCSISHMRGWQITGLAGAAPTEPLPRLILHRFECISSSTTGPASPKGAERAELSPSRILCHCTGAPRQCLLQDRALCHAPARVLGPLVSGSCTIGGGIFVIQVELPQRCRGRREQMAPRAGM</sequence>
<keyword evidence="2" id="KW-1185">Reference proteome</keyword>
<accession>A0A812R647</accession>
<evidence type="ECO:0000313" key="2">
    <source>
        <dbReference type="Proteomes" id="UP000604046"/>
    </source>
</evidence>
<comment type="caution">
    <text evidence="1">The sequence shown here is derived from an EMBL/GenBank/DDBJ whole genome shotgun (WGS) entry which is preliminary data.</text>
</comment>
<dbReference type="EMBL" id="CAJNDS010002301">
    <property type="protein sequence ID" value="CAE7420594.1"/>
    <property type="molecule type" value="Genomic_DNA"/>
</dbReference>
<proteinExistence type="predicted"/>
<dbReference type="AlphaFoldDB" id="A0A812R647"/>
<name>A0A812R647_9DINO</name>
<dbReference type="Proteomes" id="UP000604046">
    <property type="component" value="Unassembled WGS sequence"/>
</dbReference>
<evidence type="ECO:0000313" key="1">
    <source>
        <dbReference type="EMBL" id="CAE7420594.1"/>
    </source>
</evidence>
<organism evidence="1 2">
    <name type="scientific">Symbiodinium natans</name>
    <dbReference type="NCBI Taxonomy" id="878477"/>
    <lineage>
        <taxon>Eukaryota</taxon>
        <taxon>Sar</taxon>
        <taxon>Alveolata</taxon>
        <taxon>Dinophyceae</taxon>
        <taxon>Suessiales</taxon>
        <taxon>Symbiodiniaceae</taxon>
        <taxon>Symbiodinium</taxon>
    </lineage>
</organism>
<protein>
    <submittedName>
        <fullName evidence="1">Uncharacterized protein</fullName>
    </submittedName>
</protein>
<gene>
    <name evidence="1" type="ORF">SNAT2548_LOCUS22878</name>
</gene>